<dbReference type="PANTHER" id="PTHR46868">
    <property type="entry name" value="FCS-LIKE ZINC FINGER 11"/>
    <property type="match status" value="1"/>
</dbReference>
<sequence length="444" mass="48200">MFMWTVSIRNLYLNLLFPRWEEGRNFEKMLRKRSRPVQSEQSKGLLMPDSASDSSFSANGAVQKARSASFFSVPGLFVGLSTKVLPDSESAKSPTSPLDSKVFSNRGSSFVRSPRSPGPEGQPRSWHCSKVGLGLVDSLNDESKAGGKVLGFSESSSILLGSRMRINIPTPKTLLDGGIRDELLGAVTPKSLPENVGTCTKPGIGLPSSRFCCSKLAIGSKGAELEPGEFGKIRCWSIDIGSSSLRPTLFMYHNRRSGSEIFPSDSKNSKLDSPALVRKATNFDNFSGSLPMSFGSSRGFMASLSASEIELSEDYTCIISHGPNPKTTHIFGDCILESHRIPSPDSMNKLGKEGGGSSWLVECPEDSPPCASNDFLSNCFSCKKKLEGKDIFMYRGEKAFCSCDCRNKEILIEEEMEKPATDSSDSPCSSFHEEIFMAGMAVAS</sequence>
<name>A0A8N4F0T7_ELAGV</name>
<feature type="zinc finger region" description="FLZ-type" evidence="3">
    <location>
        <begin position="374"/>
        <end position="417"/>
    </location>
</feature>
<evidence type="ECO:0000256" key="4">
    <source>
        <dbReference type="SAM" id="MobiDB-lite"/>
    </source>
</evidence>
<dbReference type="PANTHER" id="PTHR46868:SF3">
    <property type="entry name" value="FCS-LIKE ZINC FINGER 11"/>
    <property type="match status" value="1"/>
</dbReference>
<keyword evidence="6" id="KW-1185">Reference proteome</keyword>
<evidence type="ECO:0000313" key="6">
    <source>
        <dbReference type="Proteomes" id="UP000504607"/>
    </source>
</evidence>
<dbReference type="GO" id="GO:0046872">
    <property type="term" value="F:metal ion binding"/>
    <property type="evidence" value="ECO:0007669"/>
    <property type="project" value="UniProtKB-KW"/>
</dbReference>
<gene>
    <name evidence="7" type="primary">LOC105047898</name>
</gene>
<dbReference type="PROSITE" id="PS51795">
    <property type="entry name" value="ZF_FLZ"/>
    <property type="match status" value="1"/>
</dbReference>
<dbReference type="RefSeq" id="XP_073116691.1">
    <property type="nucleotide sequence ID" value="XM_073260590.1"/>
</dbReference>
<evidence type="ECO:0000256" key="2">
    <source>
        <dbReference type="ARBA" id="ARBA00022723"/>
    </source>
</evidence>
<accession>A0A8N4F0T7</accession>
<organism evidence="6 7">
    <name type="scientific">Elaeis guineensis var. tenera</name>
    <name type="common">Oil palm</name>
    <dbReference type="NCBI Taxonomy" id="51953"/>
    <lineage>
        <taxon>Eukaryota</taxon>
        <taxon>Viridiplantae</taxon>
        <taxon>Streptophyta</taxon>
        <taxon>Embryophyta</taxon>
        <taxon>Tracheophyta</taxon>
        <taxon>Spermatophyta</taxon>
        <taxon>Magnoliopsida</taxon>
        <taxon>Liliopsida</taxon>
        <taxon>Arecaceae</taxon>
        <taxon>Arecoideae</taxon>
        <taxon>Cocoseae</taxon>
        <taxon>Elaeidinae</taxon>
        <taxon>Elaeis</taxon>
    </lineage>
</organism>
<dbReference type="GeneID" id="105047898"/>
<feature type="region of interest" description="Disordered" evidence="4">
    <location>
        <begin position="86"/>
        <end position="127"/>
    </location>
</feature>
<keyword evidence="2" id="KW-0479">Metal-binding</keyword>
<dbReference type="OrthoDB" id="685855at2759"/>
<reference evidence="7" key="1">
    <citation type="submission" date="2025-08" db="UniProtKB">
        <authorList>
            <consortium name="RefSeq"/>
        </authorList>
    </citation>
    <scope>IDENTIFICATION</scope>
</reference>
<feature type="domain" description="FLZ-type" evidence="5">
    <location>
        <begin position="374"/>
        <end position="417"/>
    </location>
</feature>
<dbReference type="AlphaFoldDB" id="A0A8N4F0T7"/>
<proteinExistence type="inferred from homology"/>
<dbReference type="InterPro" id="IPR007650">
    <property type="entry name" value="Zf-FLZ_dom"/>
</dbReference>
<dbReference type="InterPro" id="IPR044585">
    <property type="entry name" value="FLZ10/11"/>
</dbReference>
<comment type="similarity">
    <text evidence="1">Belongs to the FLZ family.</text>
</comment>
<dbReference type="Pfam" id="PF04570">
    <property type="entry name" value="zf-FLZ"/>
    <property type="match status" value="1"/>
</dbReference>
<feature type="compositionally biased region" description="Polar residues" evidence="4">
    <location>
        <begin position="91"/>
        <end position="111"/>
    </location>
</feature>
<evidence type="ECO:0000256" key="1">
    <source>
        <dbReference type="ARBA" id="ARBA00009374"/>
    </source>
</evidence>
<feature type="region of interest" description="Disordered" evidence="4">
    <location>
        <begin position="31"/>
        <end position="53"/>
    </location>
</feature>
<dbReference type="Proteomes" id="UP000504607">
    <property type="component" value="Chromosome 7"/>
</dbReference>
<evidence type="ECO:0000313" key="7">
    <source>
        <dbReference type="RefSeq" id="XP_029121254.1"/>
    </source>
</evidence>
<dbReference type="RefSeq" id="XP_073116692.1">
    <property type="nucleotide sequence ID" value="XM_073260591.1"/>
</dbReference>
<protein>
    <submittedName>
        <fullName evidence="7">FCS-Like Zinc finger 10 isoform X1</fullName>
    </submittedName>
</protein>
<evidence type="ECO:0000256" key="3">
    <source>
        <dbReference type="PROSITE-ProRule" id="PRU01131"/>
    </source>
</evidence>
<dbReference type="RefSeq" id="XP_029121254.1">
    <property type="nucleotide sequence ID" value="XM_029265421.1"/>
</dbReference>
<evidence type="ECO:0000259" key="5">
    <source>
        <dbReference type="PROSITE" id="PS51795"/>
    </source>
</evidence>